<dbReference type="Pfam" id="PF00572">
    <property type="entry name" value="Ribosomal_L13"/>
    <property type="match status" value="1"/>
</dbReference>
<dbReference type="OrthoDB" id="274622at2759"/>
<dbReference type="InterPro" id="IPR005822">
    <property type="entry name" value="Ribosomal_uL13"/>
</dbReference>
<dbReference type="PANTHER" id="PTHR11545">
    <property type="entry name" value="RIBOSOMAL PROTEIN L13"/>
    <property type="match status" value="1"/>
</dbReference>
<protein>
    <recommendedName>
        <fullName evidence="6">Large ribosomal subunit protein uL13m</fullName>
    </recommendedName>
    <alternativeName>
        <fullName evidence="7">39S ribosomal protein L13, mitochondrial</fullName>
    </alternativeName>
</protein>
<name>T2M675_HYDVU</name>
<reference evidence="8" key="1">
    <citation type="journal article" date="2013" name="Genome Biol. Evol.">
        <title>Punctuated emergences of genetic and phenotypic innovations in eumetazoan, bilaterian, euteleostome, and hominidae ancestors.</title>
        <authorList>
            <person name="Wenger Y."/>
            <person name="Galliot B."/>
        </authorList>
    </citation>
    <scope>NUCLEOTIDE SEQUENCE</scope>
    <source>
        <tissue evidence="8">Whole animals</tissue>
    </source>
</reference>
<accession>T2M675</accession>
<evidence type="ECO:0000256" key="1">
    <source>
        <dbReference type="ARBA" id="ARBA00004173"/>
    </source>
</evidence>
<evidence type="ECO:0000256" key="3">
    <source>
        <dbReference type="ARBA" id="ARBA00022980"/>
    </source>
</evidence>
<dbReference type="PANTHER" id="PTHR11545:SF2">
    <property type="entry name" value="LARGE RIBOSOMAL SUBUNIT PROTEIN UL13M"/>
    <property type="match status" value="1"/>
</dbReference>
<keyword evidence="3 8" id="KW-0689">Ribosomal protein</keyword>
<feature type="non-terminal residue" evidence="8">
    <location>
        <position position="1"/>
    </location>
</feature>
<keyword evidence="5" id="KW-0687">Ribonucleoprotein</keyword>
<proteinExistence type="evidence at transcript level"/>
<dbReference type="FunFam" id="3.90.1180.10:FF:000030">
    <property type="entry name" value="39S ribosomal protein L13, mitochondrial"/>
    <property type="match status" value="1"/>
</dbReference>
<dbReference type="GO" id="GO:0005762">
    <property type="term" value="C:mitochondrial large ribosomal subunit"/>
    <property type="evidence" value="ECO:0007669"/>
    <property type="project" value="TreeGrafter"/>
</dbReference>
<dbReference type="HAMAP" id="MF_01366">
    <property type="entry name" value="Ribosomal_uL13"/>
    <property type="match status" value="1"/>
</dbReference>
<dbReference type="NCBIfam" id="TIGR01066">
    <property type="entry name" value="rplM_bact"/>
    <property type="match status" value="1"/>
</dbReference>
<evidence type="ECO:0000313" key="8">
    <source>
        <dbReference type="EMBL" id="CDG67556.1"/>
    </source>
</evidence>
<gene>
    <name evidence="8" type="primary">MRPL13</name>
</gene>
<sequence length="171" mass="20205">RRMSFIVRSSQSFLTNARVWYLIDARDQMNGKLAGYIAQILLGKHKPIYHPCSDLGDHVVVTNCKHIYMKGHRVWESKIYRHHTGYPGGLKEIQAKEVFKNDPCQILWRAVRGMMPKTRSRNLQMKRLHLFEDDQHPFATNIYAKLKAPHPMPRRLDEYTADEIKNYPRLF</sequence>
<dbReference type="PIRSF" id="PIRSF002181">
    <property type="entry name" value="Ribosomal_L13"/>
    <property type="match status" value="1"/>
</dbReference>
<dbReference type="GO" id="GO:0006412">
    <property type="term" value="P:translation"/>
    <property type="evidence" value="ECO:0007669"/>
    <property type="project" value="InterPro"/>
</dbReference>
<comment type="subcellular location">
    <subcellularLocation>
        <location evidence="1">Mitochondrion</location>
    </subcellularLocation>
</comment>
<dbReference type="SUPFAM" id="SSF52161">
    <property type="entry name" value="Ribosomal protein L13"/>
    <property type="match status" value="1"/>
</dbReference>
<evidence type="ECO:0000256" key="2">
    <source>
        <dbReference type="ARBA" id="ARBA00006227"/>
    </source>
</evidence>
<dbReference type="GO" id="GO:0003729">
    <property type="term" value="F:mRNA binding"/>
    <property type="evidence" value="ECO:0007669"/>
    <property type="project" value="TreeGrafter"/>
</dbReference>
<dbReference type="AlphaFoldDB" id="T2M675"/>
<dbReference type="GO" id="GO:0003735">
    <property type="term" value="F:structural constituent of ribosome"/>
    <property type="evidence" value="ECO:0007669"/>
    <property type="project" value="InterPro"/>
</dbReference>
<dbReference type="EMBL" id="HAAD01001324">
    <property type="protein sequence ID" value="CDG67556.1"/>
    <property type="molecule type" value="mRNA"/>
</dbReference>
<dbReference type="InterPro" id="IPR036899">
    <property type="entry name" value="Ribosomal_uL13_sf"/>
</dbReference>
<dbReference type="CDD" id="cd00392">
    <property type="entry name" value="Ribosomal_L13"/>
    <property type="match status" value="1"/>
</dbReference>
<dbReference type="GO" id="GO:0017148">
    <property type="term" value="P:negative regulation of translation"/>
    <property type="evidence" value="ECO:0007669"/>
    <property type="project" value="TreeGrafter"/>
</dbReference>
<evidence type="ECO:0000256" key="4">
    <source>
        <dbReference type="ARBA" id="ARBA00023128"/>
    </source>
</evidence>
<comment type="similarity">
    <text evidence="2">Belongs to the universal ribosomal protein uL13 family.</text>
</comment>
<dbReference type="Gene3D" id="3.90.1180.10">
    <property type="entry name" value="Ribosomal protein L13"/>
    <property type="match status" value="1"/>
</dbReference>
<evidence type="ECO:0000256" key="7">
    <source>
        <dbReference type="ARBA" id="ARBA00075605"/>
    </source>
</evidence>
<evidence type="ECO:0000256" key="5">
    <source>
        <dbReference type="ARBA" id="ARBA00023274"/>
    </source>
</evidence>
<evidence type="ECO:0000256" key="6">
    <source>
        <dbReference type="ARBA" id="ARBA00068950"/>
    </source>
</evidence>
<organism evidence="8">
    <name type="scientific">Hydra vulgaris</name>
    <name type="common">Hydra</name>
    <name type="synonym">Hydra attenuata</name>
    <dbReference type="NCBI Taxonomy" id="6087"/>
    <lineage>
        <taxon>Eukaryota</taxon>
        <taxon>Metazoa</taxon>
        <taxon>Cnidaria</taxon>
        <taxon>Hydrozoa</taxon>
        <taxon>Hydroidolina</taxon>
        <taxon>Anthoathecata</taxon>
        <taxon>Aplanulata</taxon>
        <taxon>Hydridae</taxon>
        <taxon>Hydra</taxon>
    </lineage>
</organism>
<keyword evidence="4" id="KW-0496">Mitochondrion</keyword>
<dbReference type="InterPro" id="IPR005823">
    <property type="entry name" value="Ribosomal_uL13_bac-type"/>
</dbReference>